<comment type="caution">
    <text evidence="1">The sequence shown here is derived from an EMBL/GenBank/DDBJ whole genome shotgun (WGS) entry which is preliminary data.</text>
</comment>
<protein>
    <submittedName>
        <fullName evidence="1">Uncharacterized protein</fullName>
    </submittedName>
</protein>
<keyword evidence="2" id="KW-1185">Reference proteome</keyword>
<reference evidence="1 2" key="1">
    <citation type="submission" date="2019-05" db="EMBL/GenBank/DDBJ databases">
        <title>Emergence of the Ug99 lineage of the wheat stem rust pathogen through somatic hybridization.</title>
        <authorList>
            <person name="Li F."/>
            <person name="Upadhyaya N.M."/>
            <person name="Sperschneider J."/>
            <person name="Matny O."/>
            <person name="Nguyen-Phuc H."/>
            <person name="Mago R."/>
            <person name="Raley C."/>
            <person name="Miller M.E."/>
            <person name="Silverstein K.A.T."/>
            <person name="Henningsen E."/>
            <person name="Hirsch C.D."/>
            <person name="Visser B."/>
            <person name="Pretorius Z.A."/>
            <person name="Steffenson B.J."/>
            <person name="Schwessinger B."/>
            <person name="Dodds P.N."/>
            <person name="Figueroa M."/>
        </authorList>
    </citation>
    <scope>NUCLEOTIDE SEQUENCE [LARGE SCALE GENOMIC DNA]</scope>
    <source>
        <strain evidence="1">21-0</strain>
    </source>
</reference>
<name>A0A5B0PXY1_PUCGR</name>
<gene>
    <name evidence="1" type="ORF">PGT21_019520</name>
</gene>
<proteinExistence type="predicted"/>
<dbReference type="Proteomes" id="UP000324748">
    <property type="component" value="Unassembled WGS sequence"/>
</dbReference>
<evidence type="ECO:0000313" key="1">
    <source>
        <dbReference type="EMBL" id="KAA1105788.1"/>
    </source>
</evidence>
<evidence type="ECO:0000313" key="2">
    <source>
        <dbReference type="Proteomes" id="UP000324748"/>
    </source>
</evidence>
<dbReference type="AlphaFoldDB" id="A0A5B0PXY1"/>
<sequence length="120" mass="13321">MKKHHQNLVQVNKDHNIQKSARRATFEVLNNEVTIGNIDATNQLEPVIGINDKQYKVNNDGSGLDKAKEIPPGTFGEAGGELDEEEAKLSWMDFVDVAVYQTSISTLPAVFIVAKRRSIN</sequence>
<accession>A0A5B0PXY1</accession>
<dbReference type="EMBL" id="VSWC01000040">
    <property type="protein sequence ID" value="KAA1105788.1"/>
    <property type="molecule type" value="Genomic_DNA"/>
</dbReference>
<organism evidence="1 2">
    <name type="scientific">Puccinia graminis f. sp. tritici</name>
    <dbReference type="NCBI Taxonomy" id="56615"/>
    <lineage>
        <taxon>Eukaryota</taxon>
        <taxon>Fungi</taxon>
        <taxon>Dikarya</taxon>
        <taxon>Basidiomycota</taxon>
        <taxon>Pucciniomycotina</taxon>
        <taxon>Pucciniomycetes</taxon>
        <taxon>Pucciniales</taxon>
        <taxon>Pucciniaceae</taxon>
        <taxon>Puccinia</taxon>
    </lineage>
</organism>